<evidence type="ECO:0000313" key="2">
    <source>
        <dbReference type="Proteomes" id="UP000826775"/>
    </source>
</evidence>
<gene>
    <name evidence="1" type="ORF">NHP190003_04960</name>
</gene>
<dbReference type="EMBL" id="AP024814">
    <property type="protein sequence ID" value="BCZ17214.1"/>
    <property type="molecule type" value="Genomic_DNA"/>
</dbReference>
<reference evidence="1 2" key="1">
    <citation type="submission" date="2021-07" db="EMBL/GenBank/DDBJ databases">
        <title>Novel Helicobacter sp. Isolated from a dog.</title>
        <authorList>
            <person name="Rimbara E."/>
            <person name="Suzuki M."/>
        </authorList>
    </citation>
    <scope>NUCLEOTIDE SEQUENCE [LARGE SCALE GENOMIC DNA]</scope>
    <source>
        <strain evidence="2">NHP19-003</strain>
    </source>
</reference>
<protein>
    <submittedName>
        <fullName evidence="1">Uncharacterized protein</fullName>
    </submittedName>
</protein>
<dbReference type="Proteomes" id="UP000826775">
    <property type="component" value="Chromosome"/>
</dbReference>
<sequence>MVGYGVSDAGAKTPEDARESAYFNARRQLTFALYNRLNQALSAHHWKSEHLRNVLLFTIDKAIDSPQIYKEKTLIPLTYYHKTLMVLLVDSAAIEQIRQLMRTQYHFSTQHWRLFDHLLYGVQTELLY</sequence>
<keyword evidence="2" id="KW-1185">Reference proteome</keyword>
<name>A0ABM7SBY7_9HELI</name>
<accession>A0ABM7SBY7</accession>
<organism evidence="1 2">
    <name type="scientific">Helicobacter gastrocanis</name>
    <dbReference type="NCBI Taxonomy" id="2849641"/>
    <lineage>
        <taxon>Bacteria</taxon>
        <taxon>Pseudomonadati</taxon>
        <taxon>Campylobacterota</taxon>
        <taxon>Epsilonproteobacteria</taxon>
        <taxon>Campylobacterales</taxon>
        <taxon>Helicobacteraceae</taxon>
        <taxon>Helicobacter</taxon>
    </lineage>
</organism>
<evidence type="ECO:0000313" key="1">
    <source>
        <dbReference type="EMBL" id="BCZ17214.1"/>
    </source>
</evidence>
<proteinExistence type="predicted"/>